<organism evidence="3 4">
    <name type="scientific">Candidatus Woesebacteria bacterium GW2011_GWA1_39_21</name>
    <dbReference type="NCBI Taxonomy" id="1618550"/>
    <lineage>
        <taxon>Bacteria</taxon>
        <taxon>Candidatus Woeseibacteriota</taxon>
    </lineage>
</organism>
<feature type="domain" description="RecA family profile 1" evidence="2">
    <location>
        <begin position="69"/>
        <end position="103"/>
    </location>
</feature>
<dbReference type="GO" id="GO:0006281">
    <property type="term" value="P:DNA repair"/>
    <property type="evidence" value="ECO:0007669"/>
    <property type="project" value="InterPro"/>
</dbReference>
<dbReference type="InterPro" id="IPR020588">
    <property type="entry name" value="RecA_ATP-bd"/>
</dbReference>
<dbReference type="SUPFAM" id="SSF52540">
    <property type="entry name" value="P-loop containing nucleoside triphosphate hydrolases"/>
    <property type="match status" value="1"/>
</dbReference>
<dbReference type="Gene3D" id="3.40.50.300">
    <property type="entry name" value="P-loop containing nucleotide triphosphate hydrolases"/>
    <property type="match status" value="1"/>
</dbReference>
<dbReference type="GO" id="GO:0140664">
    <property type="term" value="F:ATP-dependent DNA damage sensor activity"/>
    <property type="evidence" value="ECO:0007669"/>
    <property type="project" value="InterPro"/>
</dbReference>
<accession>A0A0G0QI93</accession>
<dbReference type="STRING" id="1618550.UT39_C0023G0001"/>
<feature type="non-terminal residue" evidence="3">
    <location>
        <position position="103"/>
    </location>
</feature>
<gene>
    <name evidence="3" type="ORF">UT39_C0023G0001</name>
</gene>
<comment type="caution">
    <text evidence="3">The sequence shown here is derived from an EMBL/GenBank/DDBJ whole genome shotgun (WGS) entry which is preliminary data.</text>
</comment>
<dbReference type="PRINTS" id="PR01874">
    <property type="entry name" value="DNAREPAIRADA"/>
</dbReference>
<name>A0A0G0QI93_9BACT</name>
<keyword evidence="1" id="KW-0479">Metal-binding</keyword>
<dbReference type="InterPro" id="IPR041166">
    <property type="entry name" value="Rubredoxin_2"/>
</dbReference>
<dbReference type="AlphaFoldDB" id="A0A0G0QI93"/>
<evidence type="ECO:0000259" key="2">
    <source>
        <dbReference type="PROSITE" id="PS50162"/>
    </source>
</evidence>
<evidence type="ECO:0000313" key="3">
    <source>
        <dbReference type="EMBL" id="KKR10100.1"/>
    </source>
</evidence>
<sequence>MTKVNSKFICQQCSYESPRWFGRCPECGSWNSAVETVQEFKSGRAGEYKKNAKVGEAKPVKLTEIKNTQTKRIVTWISELDRVLGGGIVPGQVVLIAGEPGIG</sequence>
<dbReference type="GO" id="GO:0005524">
    <property type="term" value="F:ATP binding"/>
    <property type="evidence" value="ECO:0007669"/>
    <property type="project" value="InterPro"/>
</dbReference>
<dbReference type="InterPro" id="IPR027417">
    <property type="entry name" value="P-loop_NTPase"/>
</dbReference>
<dbReference type="PROSITE" id="PS50162">
    <property type="entry name" value="RECA_2"/>
    <property type="match status" value="1"/>
</dbReference>
<dbReference type="EMBL" id="LBWP01000023">
    <property type="protein sequence ID" value="KKR10100.1"/>
    <property type="molecule type" value="Genomic_DNA"/>
</dbReference>
<dbReference type="Pfam" id="PF18073">
    <property type="entry name" value="Zn_ribbon_LapB"/>
    <property type="match status" value="1"/>
</dbReference>
<dbReference type="Proteomes" id="UP000034246">
    <property type="component" value="Unassembled WGS sequence"/>
</dbReference>
<evidence type="ECO:0000313" key="4">
    <source>
        <dbReference type="Proteomes" id="UP000034246"/>
    </source>
</evidence>
<protein>
    <submittedName>
        <fullName evidence="3">Repair protein RadA protein</fullName>
    </submittedName>
</protein>
<evidence type="ECO:0000256" key="1">
    <source>
        <dbReference type="ARBA" id="ARBA00022723"/>
    </source>
</evidence>
<dbReference type="GO" id="GO:0003677">
    <property type="term" value="F:DNA binding"/>
    <property type="evidence" value="ECO:0007669"/>
    <property type="project" value="InterPro"/>
</dbReference>
<reference evidence="3 4" key="1">
    <citation type="journal article" date="2015" name="Nature">
        <title>rRNA introns, odd ribosomes, and small enigmatic genomes across a large radiation of phyla.</title>
        <authorList>
            <person name="Brown C.T."/>
            <person name="Hug L.A."/>
            <person name="Thomas B.C."/>
            <person name="Sharon I."/>
            <person name="Castelle C.J."/>
            <person name="Singh A."/>
            <person name="Wilkins M.J."/>
            <person name="Williams K.H."/>
            <person name="Banfield J.F."/>
        </authorList>
    </citation>
    <scope>NUCLEOTIDE SEQUENCE [LARGE SCALE GENOMIC DNA]</scope>
</reference>
<dbReference type="GO" id="GO:0046872">
    <property type="term" value="F:metal ion binding"/>
    <property type="evidence" value="ECO:0007669"/>
    <property type="project" value="UniProtKB-KW"/>
</dbReference>
<proteinExistence type="predicted"/>